<protein>
    <submittedName>
        <fullName evidence="1">Uncharacterized protein</fullName>
    </submittedName>
</protein>
<dbReference type="Proteomes" id="UP001629260">
    <property type="component" value="Unassembled WGS sequence"/>
</dbReference>
<gene>
    <name evidence="1" type="ORF">ABS764_11190</name>
</gene>
<reference evidence="1 2" key="1">
    <citation type="submission" date="2024-06" db="EMBL/GenBank/DDBJ databases">
        <authorList>
            <person name="Kaempfer P."/>
            <person name="Viver T."/>
        </authorList>
    </citation>
    <scope>NUCLEOTIDE SEQUENCE [LARGE SCALE GENOMIC DNA]</scope>
    <source>
        <strain evidence="1 2">ST-87</strain>
    </source>
</reference>
<proteinExistence type="predicted"/>
<dbReference type="Gene3D" id="2.40.50.120">
    <property type="match status" value="1"/>
</dbReference>
<keyword evidence="2" id="KW-1185">Reference proteome</keyword>
<dbReference type="InterPro" id="IPR008993">
    <property type="entry name" value="TIMP-like_OB-fold"/>
</dbReference>
<organism evidence="1 2">
    <name type="scientific">Flavobacterium plantiphilum</name>
    <dbReference type="NCBI Taxonomy" id="3163297"/>
    <lineage>
        <taxon>Bacteria</taxon>
        <taxon>Pseudomonadati</taxon>
        <taxon>Bacteroidota</taxon>
        <taxon>Flavobacteriia</taxon>
        <taxon>Flavobacteriales</taxon>
        <taxon>Flavobacteriaceae</taxon>
        <taxon>Flavobacterium</taxon>
    </lineage>
</organism>
<evidence type="ECO:0000313" key="1">
    <source>
        <dbReference type="EMBL" id="MFL9831413.1"/>
    </source>
</evidence>
<dbReference type="RefSeq" id="WP_408081886.1">
    <property type="nucleotide sequence ID" value="NZ_JBELQA010000006.1"/>
</dbReference>
<accession>A0ABW8XUT5</accession>
<evidence type="ECO:0000313" key="2">
    <source>
        <dbReference type="Proteomes" id="UP001629260"/>
    </source>
</evidence>
<dbReference type="SUPFAM" id="SSF50242">
    <property type="entry name" value="TIMP-like"/>
    <property type="match status" value="1"/>
</dbReference>
<dbReference type="EMBL" id="JBELQA010000006">
    <property type="protein sequence ID" value="MFL9831413.1"/>
    <property type="molecule type" value="Genomic_DNA"/>
</dbReference>
<name>A0ABW8XUT5_9FLAO</name>
<comment type="caution">
    <text evidence="1">The sequence shown here is derived from an EMBL/GenBank/DDBJ whole genome shotgun (WGS) entry which is preliminary data.</text>
</comment>
<sequence>MTEKYIESDFVAMVTITKIYPNEKNANSYRADIKINDLFKGEKLKSIYVYGRSDKSMGTSCDIFIPVNTKLVAYARKDSDGNYSVGMCSGLLYLNGRDSKRQDIELEILEVLKSKNIDYTNKTRYLDITNFRANLNQFKGIQFDKKYGIYEITLDHDLKSTQVKEISGFGGDIDDEMIQILSKTKWRVSNPKLKDDIDNNKLLVGVYYYEADKENPSFLSDFYLW</sequence>